<keyword evidence="1" id="KW-0812">Transmembrane</keyword>
<dbReference type="Proteomes" id="UP000308197">
    <property type="component" value="Unassembled WGS sequence"/>
</dbReference>
<dbReference type="Pfam" id="PF20151">
    <property type="entry name" value="DUF6533"/>
    <property type="match status" value="1"/>
</dbReference>
<feature type="transmembrane region" description="Helical" evidence="1">
    <location>
        <begin position="16"/>
        <end position="36"/>
    </location>
</feature>
<evidence type="ECO:0000313" key="4">
    <source>
        <dbReference type="Proteomes" id="UP000308197"/>
    </source>
</evidence>
<reference evidence="3 4" key="1">
    <citation type="journal article" date="2019" name="Nat. Ecol. Evol.">
        <title>Megaphylogeny resolves global patterns of mushroom evolution.</title>
        <authorList>
            <person name="Varga T."/>
            <person name="Krizsan K."/>
            <person name="Foldi C."/>
            <person name="Dima B."/>
            <person name="Sanchez-Garcia M."/>
            <person name="Sanchez-Ramirez S."/>
            <person name="Szollosi G.J."/>
            <person name="Szarkandi J.G."/>
            <person name="Papp V."/>
            <person name="Albert L."/>
            <person name="Andreopoulos W."/>
            <person name="Angelini C."/>
            <person name="Antonin V."/>
            <person name="Barry K.W."/>
            <person name="Bougher N.L."/>
            <person name="Buchanan P."/>
            <person name="Buyck B."/>
            <person name="Bense V."/>
            <person name="Catcheside P."/>
            <person name="Chovatia M."/>
            <person name="Cooper J."/>
            <person name="Damon W."/>
            <person name="Desjardin D."/>
            <person name="Finy P."/>
            <person name="Geml J."/>
            <person name="Haridas S."/>
            <person name="Hughes K."/>
            <person name="Justo A."/>
            <person name="Karasinski D."/>
            <person name="Kautmanova I."/>
            <person name="Kiss B."/>
            <person name="Kocsube S."/>
            <person name="Kotiranta H."/>
            <person name="LaButti K.M."/>
            <person name="Lechner B.E."/>
            <person name="Liimatainen K."/>
            <person name="Lipzen A."/>
            <person name="Lukacs Z."/>
            <person name="Mihaltcheva S."/>
            <person name="Morgado L.N."/>
            <person name="Niskanen T."/>
            <person name="Noordeloos M.E."/>
            <person name="Ohm R.A."/>
            <person name="Ortiz-Santana B."/>
            <person name="Ovrebo C."/>
            <person name="Racz N."/>
            <person name="Riley R."/>
            <person name="Savchenko A."/>
            <person name="Shiryaev A."/>
            <person name="Soop K."/>
            <person name="Spirin V."/>
            <person name="Szebenyi C."/>
            <person name="Tomsovsky M."/>
            <person name="Tulloss R.E."/>
            <person name="Uehling J."/>
            <person name="Grigoriev I.V."/>
            <person name="Vagvolgyi C."/>
            <person name="Papp T."/>
            <person name="Martin F.M."/>
            <person name="Miettinen O."/>
            <person name="Hibbett D.S."/>
            <person name="Nagy L.G."/>
        </authorList>
    </citation>
    <scope>NUCLEOTIDE SEQUENCE [LARGE SCALE GENOMIC DNA]</scope>
    <source>
        <strain evidence="3 4">HHB13444</strain>
    </source>
</reference>
<keyword evidence="4" id="KW-1185">Reference proteome</keyword>
<sequence length="89" mass="9730">MSAQAKIAAIISEEDGLVSFNYCAMAAIVLYVYDYLITFPDEVAGVWKAKPTGATVLFFLTRYTTMAVLLFEFAIVFIQFPGTVSTSGI</sequence>
<keyword evidence="1" id="KW-0472">Membrane</keyword>
<name>A0A5C3P6N3_9APHY</name>
<organism evidence="3 4">
    <name type="scientific">Polyporus arcularius HHB13444</name>
    <dbReference type="NCBI Taxonomy" id="1314778"/>
    <lineage>
        <taxon>Eukaryota</taxon>
        <taxon>Fungi</taxon>
        <taxon>Dikarya</taxon>
        <taxon>Basidiomycota</taxon>
        <taxon>Agaricomycotina</taxon>
        <taxon>Agaricomycetes</taxon>
        <taxon>Polyporales</taxon>
        <taxon>Polyporaceae</taxon>
        <taxon>Polyporus</taxon>
    </lineage>
</organism>
<evidence type="ECO:0000259" key="2">
    <source>
        <dbReference type="Pfam" id="PF20151"/>
    </source>
</evidence>
<gene>
    <name evidence="3" type="ORF">K466DRAFT_601904</name>
</gene>
<dbReference type="InParanoid" id="A0A5C3P6N3"/>
<proteinExistence type="predicted"/>
<accession>A0A5C3P6N3</accession>
<protein>
    <recommendedName>
        <fullName evidence="2">DUF6533 domain-containing protein</fullName>
    </recommendedName>
</protein>
<feature type="domain" description="DUF6533" evidence="2">
    <location>
        <begin position="22"/>
        <end position="66"/>
    </location>
</feature>
<feature type="transmembrane region" description="Helical" evidence="1">
    <location>
        <begin position="56"/>
        <end position="78"/>
    </location>
</feature>
<dbReference type="EMBL" id="ML211309">
    <property type="protein sequence ID" value="TFK84547.1"/>
    <property type="molecule type" value="Genomic_DNA"/>
</dbReference>
<dbReference type="AlphaFoldDB" id="A0A5C3P6N3"/>
<keyword evidence="1" id="KW-1133">Transmembrane helix</keyword>
<dbReference type="InterPro" id="IPR045340">
    <property type="entry name" value="DUF6533"/>
</dbReference>
<evidence type="ECO:0000313" key="3">
    <source>
        <dbReference type="EMBL" id="TFK84547.1"/>
    </source>
</evidence>
<evidence type="ECO:0000256" key="1">
    <source>
        <dbReference type="SAM" id="Phobius"/>
    </source>
</evidence>